<dbReference type="GO" id="GO:0007165">
    <property type="term" value="P:signal transduction"/>
    <property type="evidence" value="ECO:0007669"/>
    <property type="project" value="InterPro"/>
</dbReference>
<sequence>MADEVKEFLSFLIDDEEYGVNILDVKEVRGWSDVRKLPNSESYLLGVLELRGEYIPIVDLRQRFNMEAATLSKTTVVVIVRNTSGQSLGIIVDAVAEVYQLSTSQIKSAPGYVKIDERFIEGIASVDSKHVVLIKLERLFDFDELHEVAQPDLVSEG</sequence>
<protein>
    <recommendedName>
        <fullName evidence="2">Chemotaxis protein CheW</fullName>
    </recommendedName>
</protein>
<dbReference type="PANTHER" id="PTHR22617:SF45">
    <property type="entry name" value="CHEMOTAXIS PROTEIN CHEW"/>
    <property type="match status" value="1"/>
</dbReference>
<dbReference type="EMBL" id="LNTY01000058">
    <property type="protein sequence ID" value="KXF80147.1"/>
    <property type="molecule type" value="Genomic_DNA"/>
</dbReference>
<dbReference type="Pfam" id="PF01584">
    <property type="entry name" value="CheW"/>
    <property type="match status" value="1"/>
</dbReference>
<keyword evidence="3" id="KW-0963">Cytoplasm</keyword>
<dbReference type="InterPro" id="IPR036061">
    <property type="entry name" value="CheW-like_dom_sf"/>
</dbReference>
<feature type="domain" description="CheW-like" evidence="4">
    <location>
        <begin position="5"/>
        <end position="145"/>
    </location>
</feature>
<evidence type="ECO:0000259" key="4">
    <source>
        <dbReference type="PROSITE" id="PS50851"/>
    </source>
</evidence>
<comment type="caution">
    <text evidence="5">The sequence shown here is derived from an EMBL/GenBank/DDBJ whole genome shotgun (WGS) entry which is preliminary data.</text>
</comment>
<organism evidence="5 6">
    <name type="scientific">Enterovibrio coralii</name>
    <dbReference type="NCBI Taxonomy" id="294935"/>
    <lineage>
        <taxon>Bacteria</taxon>
        <taxon>Pseudomonadati</taxon>
        <taxon>Pseudomonadota</taxon>
        <taxon>Gammaproteobacteria</taxon>
        <taxon>Vibrionales</taxon>
        <taxon>Vibrionaceae</taxon>
        <taxon>Enterovibrio</taxon>
    </lineage>
</organism>
<gene>
    <name evidence="5" type="ORF">ATN88_14015</name>
</gene>
<dbReference type="AlphaFoldDB" id="A0A135I3Z0"/>
<dbReference type="InterPro" id="IPR039315">
    <property type="entry name" value="CheW"/>
</dbReference>
<evidence type="ECO:0000256" key="2">
    <source>
        <dbReference type="ARBA" id="ARBA00021483"/>
    </source>
</evidence>
<dbReference type="SMART" id="SM00260">
    <property type="entry name" value="CheW"/>
    <property type="match status" value="1"/>
</dbReference>
<keyword evidence="6" id="KW-1185">Reference proteome</keyword>
<evidence type="ECO:0000313" key="5">
    <source>
        <dbReference type="EMBL" id="KXF80147.1"/>
    </source>
</evidence>
<dbReference type="Gene3D" id="2.30.30.40">
    <property type="entry name" value="SH3 Domains"/>
    <property type="match status" value="1"/>
</dbReference>
<comment type="subcellular location">
    <subcellularLocation>
        <location evidence="1">Cytoplasm</location>
    </subcellularLocation>
</comment>
<evidence type="ECO:0000256" key="1">
    <source>
        <dbReference type="ARBA" id="ARBA00004496"/>
    </source>
</evidence>
<dbReference type="RefSeq" id="WP_067419787.1">
    <property type="nucleotide sequence ID" value="NZ_LNTY01000058.1"/>
</dbReference>
<dbReference type="PROSITE" id="PS50851">
    <property type="entry name" value="CHEW"/>
    <property type="match status" value="1"/>
</dbReference>
<dbReference type="InterPro" id="IPR002545">
    <property type="entry name" value="CheW-lke_dom"/>
</dbReference>
<evidence type="ECO:0000256" key="3">
    <source>
        <dbReference type="ARBA" id="ARBA00022490"/>
    </source>
</evidence>
<name>A0A135I3Z0_9GAMM</name>
<accession>A0A135I3Z0</accession>
<evidence type="ECO:0000313" key="6">
    <source>
        <dbReference type="Proteomes" id="UP000070529"/>
    </source>
</evidence>
<dbReference type="Gene3D" id="2.40.50.180">
    <property type="entry name" value="CheA-289, Domain 4"/>
    <property type="match status" value="1"/>
</dbReference>
<dbReference type="Proteomes" id="UP000070529">
    <property type="component" value="Unassembled WGS sequence"/>
</dbReference>
<dbReference type="PANTHER" id="PTHR22617">
    <property type="entry name" value="CHEMOTAXIS SENSOR HISTIDINE KINASE-RELATED"/>
    <property type="match status" value="1"/>
</dbReference>
<reference evidence="5 6" key="1">
    <citation type="submission" date="2015-11" db="EMBL/GenBank/DDBJ databases">
        <title>Genomic Taxonomy of the Vibrionaceae.</title>
        <authorList>
            <person name="Gomez-Gil B."/>
            <person name="Enciso-Ibarra J."/>
        </authorList>
    </citation>
    <scope>NUCLEOTIDE SEQUENCE [LARGE SCALE GENOMIC DNA]</scope>
    <source>
        <strain evidence="5 6">CAIM 912</strain>
    </source>
</reference>
<dbReference type="GO" id="GO:0005829">
    <property type="term" value="C:cytosol"/>
    <property type="evidence" value="ECO:0007669"/>
    <property type="project" value="TreeGrafter"/>
</dbReference>
<dbReference type="SUPFAM" id="SSF50341">
    <property type="entry name" value="CheW-like"/>
    <property type="match status" value="1"/>
</dbReference>
<dbReference type="GO" id="GO:0006935">
    <property type="term" value="P:chemotaxis"/>
    <property type="evidence" value="ECO:0007669"/>
    <property type="project" value="InterPro"/>
</dbReference>
<dbReference type="STRING" id="294935.ATN88_14015"/>
<dbReference type="OrthoDB" id="9790406at2"/>
<proteinExistence type="predicted"/>